<dbReference type="GeneID" id="70252588"/>
<keyword evidence="2" id="KW-1185">Reference proteome</keyword>
<dbReference type="EMBL" id="JAJTJA010000013">
    <property type="protein sequence ID" value="KAH8690640.1"/>
    <property type="molecule type" value="Genomic_DNA"/>
</dbReference>
<gene>
    <name evidence="1" type="ORF">BGW36DRAFT_465532</name>
</gene>
<evidence type="ECO:0000313" key="2">
    <source>
        <dbReference type="Proteomes" id="UP001201262"/>
    </source>
</evidence>
<name>A0AAD4PVR7_9EURO</name>
<dbReference type="RefSeq" id="XP_046066836.1">
    <property type="nucleotide sequence ID" value="XM_046222301.1"/>
</dbReference>
<dbReference type="Proteomes" id="UP001201262">
    <property type="component" value="Unassembled WGS sequence"/>
</dbReference>
<sequence length="149" mass="17549">MFSRIAKNLVDHGHARTALTVLIVGKIVALFFYPPGATQMDTDMRWATKMVVLESERMDIIQSEVADIQNAHRLQKLQKLNGTLIEDEKEELERLNERISNQEQRWWHHLTAYNNHLYRKHKNCYIKAWDVIQCIQPTQEEVQAAFPNH</sequence>
<reference evidence="1" key="1">
    <citation type="submission" date="2021-12" db="EMBL/GenBank/DDBJ databases">
        <title>Convergent genome expansion in fungi linked to evolution of root-endophyte symbiosis.</title>
        <authorList>
            <consortium name="DOE Joint Genome Institute"/>
            <person name="Ke Y.-H."/>
            <person name="Bonito G."/>
            <person name="Liao H.-L."/>
            <person name="Looney B."/>
            <person name="Rojas-Flechas A."/>
            <person name="Nash J."/>
            <person name="Hameed K."/>
            <person name="Schadt C."/>
            <person name="Martin F."/>
            <person name="Crous P.W."/>
            <person name="Miettinen O."/>
            <person name="Magnuson J.K."/>
            <person name="Labbe J."/>
            <person name="Jacobson D."/>
            <person name="Doktycz M.J."/>
            <person name="Veneault-Fourrey C."/>
            <person name="Kuo A."/>
            <person name="Mondo S."/>
            <person name="Calhoun S."/>
            <person name="Riley R."/>
            <person name="Ohm R."/>
            <person name="LaButti K."/>
            <person name="Andreopoulos B."/>
            <person name="Pangilinan J."/>
            <person name="Nolan M."/>
            <person name="Tritt A."/>
            <person name="Clum A."/>
            <person name="Lipzen A."/>
            <person name="Daum C."/>
            <person name="Barry K."/>
            <person name="Grigoriev I.V."/>
            <person name="Vilgalys R."/>
        </authorList>
    </citation>
    <scope>NUCLEOTIDE SEQUENCE</scope>
    <source>
        <strain evidence="1">PMI_201</strain>
    </source>
</reference>
<dbReference type="AlphaFoldDB" id="A0AAD4PVR7"/>
<proteinExistence type="predicted"/>
<comment type="caution">
    <text evidence="1">The sequence shown here is derived from an EMBL/GenBank/DDBJ whole genome shotgun (WGS) entry which is preliminary data.</text>
</comment>
<accession>A0AAD4PVR7</accession>
<protein>
    <submittedName>
        <fullName evidence="1">Uncharacterized protein</fullName>
    </submittedName>
</protein>
<organism evidence="1 2">
    <name type="scientific">Talaromyces proteolyticus</name>
    <dbReference type="NCBI Taxonomy" id="1131652"/>
    <lineage>
        <taxon>Eukaryota</taxon>
        <taxon>Fungi</taxon>
        <taxon>Dikarya</taxon>
        <taxon>Ascomycota</taxon>
        <taxon>Pezizomycotina</taxon>
        <taxon>Eurotiomycetes</taxon>
        <taxon>Eurotiomycetidae</taxon>
        <taxon>Eurotiales</taxon>
        <taxon>Trichocomaceae</taxon>
        <taxon>Talaromyces</taxon>
        <taxon>Talaromyces sect. Bacilispori</taxon>
    </lineage>
</organism>
<evidence type="ECO:0000313" key="1">
    <source>
        <dbReference type="EMBL" id="KAH8690640.1"/>
    </source>
</evidence>